<keyword evidence="4 6" id="KW-0067">ATP-binding</keyword>
<evidence type="ECO:0000256" key="1">
    <source>
        <dbReference type="ARBA" id="ARBA00022741"/>
    </source>
</evidence>
<evidence type="ECO:0000313" key="9">
    <source>
        <dbReference type="Proteomes" id="UP001595748"/>
    </source>
</evidence>
<feature type="binding site" evidence="6">
    <location>
        <begin position="26"/>
        <end position="33"/>
    </location>
    <ligand>
        <name>ATP</name>
        <dbReference type="ChEBI" id="CHEBI:30616"/>
    </ligand>
</feature>
<dbReference type="InterPro" id="IPR027417">
    <property type="entry name" value="P-loop_NTPase"/>
</dbReference>
<evidence type="ECO:0000256" key="5">
    <source>
        <dbReference type="ARBA" id="ARBA00023125"/>
    </source>
</evidence>
<dbReference type="InterPro" id="IPR013986">
    <property type="entry name" value="DExx_box_DNA_helicase_dom_sf"/>
</dbReference>
<dbReference type="RefSeq" id="WP_380080975.1">
    <property type="nucleotide sequence ID" value="NZ_JBHRZF010000225.1"/>
</dbReference>
<proteinExistence type="predicted"/>
<keyword evidence="1 6" id="KW-0547">Nucleotide-binding</keyword>
<dbReference type="PANTHER" id="PTHR11070:SF2">
    <property type="entry name" value="ATP-DEPENDENT DNA HELICASE SRS2"/>
    <property type="match status" value="1"/>
</dbReference>
<dbReference type="InterPro" id="IPR000212">
    <property type="entry name" value="DNA_helicase_UvrD/REP"/>
</dbReference>
<dbReference type="Pfam" id="PF13538">
    <property type="entry name" value="UvrD_C_2"/>
    <property type="match status" value="1"/>
</dbReference>
<dbReference type="PROSITE" id="PS51198">
    <property type="entry name" value="UVRD_HELICASE_ATP_BIND"/>
    <property type="match status" value="1"/>
</dbReference>
<name>A0ABV8ABF1_9DEIO</name>
<accession>A0ABV8ABF1</accession>
<evidence type="ECO:0000256" key="3">
    <source>
        <dbReference type="ARBA" id="ARBA00022806"/>
    </source>
</evidence>
<comment type="caution">
    <text evidence="8">The sequence shown here is derived from an EMBL/GenBank/DDBJ whole genome shotgun (WGS) entry which is preliminary data.</text>
</comment>
<evidence type="ECO:0000313" key="8">
    <source>
        <dbReference type="EMBL" id="MFC3863038.1"/>
    </source>
</evidence>
<dbReference type="EMBL" id="JBHRZF010000225">
    <property type="protein sequence ID" value="MFC3863038.1"/>
    <property type="molecule type" value="Genomic_DNA"/>
</dbReference>
<evidence type="ECO:0000259" key="7">
    <source>
        <dbReference type="PROSITE" id="PS51198"/>
    </source>
</evidence>
<dbReference type="Gene3D" id="1.10.10.160">
    <property type="match status" value="1"/>
</dbReference>
<evidence type="ECO:0000256" key="6">
    <source>
        <dbReference type="PROSITE-ProRule" id="PRU00560"/>
    </source>
</evidence>
<keyword evidence="9" id="KW-1185">Reference proteome</keyword>
<dbReference type="Proteomes" id="UP001595748">
    <property type="component" value="Unassembled WGS sequence"/>
</dbReference>
<protein>
    <submittedName>
        <fullName evidence="8">UvrD-helicase domain-containing protein</fullName>
    </submittedName>
</protein>
<evidence type="ECO:0000256" key="4">
    <source>
        <dbReference type="ARBA" id="ARBA00022840"/>
    </source>
</evidence>
<keyword evidence="5" id="KW-0238">DNA-binding</keyword>
<dbReference type="Gene3D" id="3.40.50.300">
    <property type="entry name" value="P-loop containing nucleotide triphosphate hydrolases"/>
    <property type="match status" value="2"/>
</dbReference>
<keyword evidence="3 6" id="KW-0347">Helicase</keyword>
<dbReference type="InterPro" id="IPR014016">
    <property type="entry name" value="UvrD-like_ATP-bd"/>
</dbReference>
<dbReference type="Pfam" id="PF00580">
    <property type="entry name" value="UvrD-helicase"/>
    <property type="match status" value="1"/>
</dbReference>
<organism evidence="8 9">
    <name type="scientific">Deinococcus antarcticus</name>
    <dbReference type="NCBI Taxonomy" id="1298767"/>
    <lineage>
        <taxon>Bacteria</taxon>
        <taxon>Thermotogati</taxon>
        <taxon>Deinococcota</taxon>
        <taxon>Deinococci</taxon>
        <taxon>Deinococcales</taxon>
        <taxon>Deinococcaceae</taxon>
        <taxon>Deinococcus</taxon>
    </lineage>
</organism>
<dbReference type="PANTHER" id="PTHR11070">
    <property type="entry name" value="UVRD / RECB / PCRA DNA HELICASE FAMILY MEMBER"/>
    <property type="match status" value="1"/>
</dbReference>
<gene>
    <name evidence="8" type="ORF">ACFOPQ_19935</name>
</gene>
<keyword evidence="2 6" id="KW-0378">Hydrolase</keyword>
<sequence>MSTVLSLEQLKVIKAPVDVPLIVVTATAGAGKTQTLIGRAAALVGEHRVLPHEILILSFTRVAQSEVAARLKARRLQQVRVATLHSYALTALERAGHAVTLVSDTQLEGLAQNVARACLPSRYAFDSEGSAEYVLRRVSYLNQRAETVISDEDRLILQTFQDEFDELRTREDDSLATYDQVLTRFRHWLRAAESHPQVAMGPTKHLIVDEAQDLSPLQYEIVRLLAQGRQLMLVGDPAQAIFGFQGSSPDLLHSALQEADRCYTLSTNHRSPASHVELSAGLFPTPVTVNAAKQHTPVHAEFVPESQLATRLVMATEHMLEELTQTGIEAKVAILVRSRREAKEVTKLLLRAGLSAQAVGRRRQELDPYTRLWLIPCLDYVTSERMSARHPLLRLPCGAQISGDERELFNAAWLAGVSPAEVAPFIPRKSEGKTLIAVWQSLESARISSSGELADALRSIAYELSIDGSRLEAEHLCRQHPDLAELRLALAEQPSATEQPPGTVLVSTIHAAKGREWPAVILTELPMNRFSSRDPEEFRLRYVALTRSTHLLAAVLPEICHPAYRAAFQSGELAAVNRIADLLSRDASTWTPADHAFVGERQRKFPHIGSLVSRAFKSDRQQESGVPPVVRVPIRWHA</sequence>
<evidence type="ECO:0000256" key="2">
    <source>
        <dbReference type="ARBA" id="ARBA00022801"/>
    </source>
</evidence>
<reference evidence="9" key="1">
    <citation type="journal article" date="2019" name="Int. J. Syst. Evol. Microbiol.">
        <title>The Global Catalogue of Microorganisms (GCM) 10K type strain sequencing project: providing services to taxonomists for standard genome sequencing and annotation.</title>
        <authorList>
            <consortium name="The Broad Institute Genomics Platform"/>
            <consortium name="The Broad Institute Genome Sequencing Center for Infectious Disease"/>
            <person name="Wu L."/>
            <person name="Ma J."/>
        </authorList>
    </citation>
    <scope>NUCLEOTIDE SEQUENCE [LARGE SCALE GENOMIC DNA]</scope>
    <source>
        <strain evidence="9">CCTCC AB 2013263</strain>
    </source>
</reference>
<dbReference type="InterPro" id="IPR027785">
    <property type="entry name" value="UvrD-like_helicase_C"/>
</dbReference>
<feature type="domain" description="UvrD-like helicase ATP-binding" evidence="7">
    <location>
        <begin position="5"/>
        <end position="272"/>
    </location>
</feature>
<dbReference type="SUPFAM" id="SSF52540">
    <property type="entry name" value="P-loop containing nucleoside triphosphate hydrolases"/>
    <property type="match status" value="1"/>
</dbReference>